<dbReference type="PANTHER" id="PTHR32432">
    <property type="entry name" value="CELL DIVISION PROTEIN FTSA-RELATED"/>
    <property type="match status" value="1"/>
</dbReference>
<accession>A0ABU9XFD4</accession>
<dbReference type="InterPro" id="IPR050696">
    <property type="entry name" value="FtsA/MreB"/>
</dbReference>
<dbReference type="Pfam" id="PF11104">
    <property type="entry name" value="PilM_2"/>
    <property type="match status" value="1"/>
</dbReference>
<keyword evidence="2" id="KW-1185">Reference proteome</keyword>
<gene>
    <name evidence="1" type="primary">pilM</name>
    <name evidence="1" type="ORF">ABC228_00060</name>
</gene>
<proteinExistence type="predicted"/>
<organism evidence="1 2">
    <name type="scientific">Ornithinibacillus xuwenensis</name>
    <dbReference type="NCBI Taxonomy" id="3144668"/>
    <lineage>
        <taxon>Bacteria</taxon>
        <taxon>Bacillati</taxon>
        <taxon>Bacillota</taxon>
        <taxon>Bacilli</taxon>
        <taxon>Bacillales</taxon>
        <taxon>Bacillaceae</taxon>
        <taxon>Ornithinibacillus</taxon>
    </lineage>
</organism>
<comment type="caution">
    <text evidence="1">The sequence shown here is derived from an EMBL/GenBank/DDBJ whole genome shotgun (WGS) entry which is preliminary data.</text>
</comment>
<sequence>MGVMNKDRVNIVITNHVLRYSYHKNASLDRVIDQGEIPLPHETIKDGNIVDKTTLRNILIDFVQQKKWKRKNICFCLPDDSVVIRQLQIPAGLTKSEALGYVQTQLGHSFYLPFANPALEIEFLDINNHERSILLYAYPKDKIDAFAGLFRESGLRPIVADLTSLSVYRYFYKQSELNKDHILHVHWNWDALVLTAFHHHKAVFTRYIKVEMMEHRNDLSEETIEQTINEYSVEINRIIDFYKYSISKGQADINLILLTGDFPYLQQVKNTLRQSLSTEIHPFTDEVDDLKYIDVLGLALKEGI</sequence>
<protein>
    <submittedName>
        <fullName evidence="1">Pilus assembly protein PilM</fullName>
    </submittedName>
</protein>
<evidence type="ECO:0000313" key="2">
    <source>
        <dbReference type="Proteomes" id="UP001444625"/>
    </source>
</evidence>
<name>A0ABU9XFD4_9BACI</name>
<dbReference type="Gene3D" id="3.30.420.40">
    <property type="match status" value="2"/>
</dbReference>
<dbReference type="InterPro" id="IPR005883">
    <property type="entry name" value="PilM"/>
</dbReference>
<dbReference type="Gene3D" id="3.30.1490.300">
    <property type="match status" value="1"/>
</dbReference>
<evidence type="ECO:0000313" key="1">
    <source>
        <dbReference type="EMBL" id="MEN2765567.1"/>
    </source>
</evidence>
<dbReference type="PANTHER" id="PTHR32432:SF3">
    <property type="entry name" value="ETHANOLAMINE UTILIZATION PROTEIN EUTJ"/>
    <property type="match status" value="1"/>
</dbReference>
<reference evidence="1 2" key="1">
    <citation type="submission" date="2024-05" db="EMBL/GenBank/DDBJ databases">
        <authorList>
            <person name="Haq I."/>
            <person name="Ullah Z."/>
            <person name="Ahmad R."/>
            <person name="Li M."/>
            <person name="Tong Y."/>
        </authorList>
    </citation>
    <scope>NUCLEOTIDE SEQUENCE [LARGE SCALE GENOMIC DNA]</scope>
    <source>
        <strain evidence="1 2">16A2E</strain>
    </source>
</reference>
<dbReference type="Proteomes" id="UP001444625">
    <property type="component" value="Unassembled WGS sequence"/>
</dbReference>
<dbReference type="EMBL" id="JBDIML010000001">
    <property type="protein sequence ID" value="MEN2765567.1"/>
    <property type="molecule type" value="Genomic_DNA"/>
</dbReference>
<dbReference type="RefSeq" id="WP_345823046.1">
    <property type="nucleotide sequence ID" value="NZ_JBDIML010000001.1"/>
</dbReference>